<organism evidence="1 2">
    <name type="scientific">Candidatus Giovannonibacteria bacterium GW2011_GWA2_45_21</name>
    <dbReference type="NCBI Taxonomy" id="1618649"/>
    <lineage>
        <taxon>Bacteria</taxon>
        <taxon>Candidatus Giovannoniibacteriota</taxon>
    </lineage>
</organism>
<gene>
    <name evidence="1" type="ORF">UX06_C0012G0019</name>
</gene>
<dbReference type="AlphaFoldDB" id="A0A0G1M8P7"/>
<proteinExistence type="predicted"/>
<evidence type="ECO:0000313" key="2">
    <source>
        <dbReference type="Proteomes" id="UP000034696"/>
    </source>
</evidence>
<comment type="caution">
    <text evidence="1">The sequence shown here is derived from an EMBL/GenBank/DDBJ whole genome shotgun (WGS) entry which is preliminary data.</text>
</comment>
<accession>A0A0G1M8P7</accession>
<sequence>MKQEESMKFESDVLTEDDYLRINRSRLLDPEKSLMLAVLDDAIDCYQKYYLSTDAKDKDLFRDAEFWLMGQKSDWPFHS</sequence>
<name>A0A0G1M8P7_9BACT</name>
<evidence type="ECO:0000313" key="1">
    <source>
        <dbReference type="EMBL" id="KKU04664.1"/>
    </source>
</evidence>
<dbReference type="EMBL" id="LCKT01000012">
    <property type="protein sequence ID" value="KKU04664.1"/>
    <property type="molecule type" value="Genomic_DNA"/>
</dbReference>
<dbReference type="Proteomes" id="UP000034696">
    <property type="component" value="Unassembled WGS sequence"/>
</dbReference>
<protein>
    <submittedName>
        <fullName evidence="1">Uncharacterized protein</fullName>
    </submittedName>
</protein>
<reference evidence="1 2" key="1">
    <citation type="journal article" date="2015" name="Nature">
        <title>rRNA introns, odd ribosomes, and small enigmatic genomes across a large radiation of phyla.</title>
        <authorList>
            <person name="Brown C.T."/>
            <person name="Hug L.A."/>
            <person name="Thomas B.C."/>
            <person name="Sharon I."/>
            <person name="Castelle C.J."/>
            <person name="Singh A."/>
            <person name="Wilkins M.J."/>
            <person name="Williams K.H."/>
            <person name="Banfield J.F."/>
        </authorList>
    </citation>
    <scope>NUCLEOTIDE SEQUENCE [LARGE SCALE GENOMIC DNA]</scope>
</reference>